<dbReference type="InterPro" id="IPR002048">
    <property type="entry name" value="EF_hand_dom"/>
</dbReference>
<dbReference type="Proteomes" id="UP000265000">
    <property type="component" value="Unplaced"/>
</dbReference>
<dbReference type="Ensembl" id="ENSFHET00000034476.1">
    <property type="protein sequence ID" value="ENSFHEP00000018656.1"/>
    <property type="gene ID" value="ENSFHEG00000020526.1"/>
</dbReference>
<keyword evidence="2" id="KW-0106">Calcium</keyword>
<evidence type="ECO:0000313" key="4">
    <source>
        <dbReference type="EMBL" id="JAR32155.1"/>
    </source>
</evidence>
<evidence type="ECO:0000256" key="2">
    <source>
        <dbReference type="ARBA" id="ARBA00022837"/>
    </source>
</evidence>
<dbReference type="CDD" id="cd00213">
    <property type="entry name" value="S-100"/>
    <property type="match status" value="1"/>
</dbReference>
<evidence type="ECO:0000313" key="6">
    <source>
        <dbReference type="Proteomes" id="UP000265000"/>
    </source>
</evidence>
<dbReference type="PROSITE" id="PS00018">
    <property type="entry name" value="EF_HAND_1"/>
    <property type="match status" value="1"/>
</dbReference>
<dbReference type="GO" id="GO:0005615">
    <property type="term" value="C:extracellular space"/>
    <property type="evidence" value="ECO:0007669"/>
    <property type="project" value="TreeGrafter"/>
</dbReference>
<keyword evidence="1" id="KW-0479">Metal-binding</keyword>
<dbReference type="InterPro" id="IPR034325">
    <property type="entry name" value="S-100_dom"/>
</dbReference>
<evidence type="ECO:0000259" key="3">
    <source>
        <dbReference type="PROSITE" id="PS50222"/>
    </source>
</evidence>
<dbReference type="GO" id="GO:0046914">
    <property type="term" value="F:transition metal ion binding"/>
    <property type="evidence" value="ECO:0007669"/>
    <property type="project" value="InterPro"/>
</dbReference>
<dbReference type="PANTHER" id="PTHR11639">
    <property type="entry name" value="S100 CALCIUM-BINDING PROTEIN"/>
    <property type="match status" value="1"/>
</dbReference>
<protein>
    <submittedName>
        <fullName evidence="4">Protein S100-A11</fullName>
    </submittedName>
    <submittedName>
        <fullName evidence="5">S100 calcium binding protein A11</fullName>
    </submittedName>
</protein>
<dbReference type="InterPro" id="IPR018247">
    <property type="entry name" value="EF_Hand_1_Ca_BS"/>
</dbReference>
<feature type="domain" description="EF-hand" evidence="3">
    <location>
        <begin position="68"/>
        <end position="103"/>
    </location>
</feature>
<dbReference type="SUPFAM" id="SSF47473">
    <property type="entry name" value="EF-hand"/>
    <property type="match status" value="1"/>
</dbReference>
<keyword evidence="6" id="KW-1185">Reference proteome</keyword>
<evidence type="ECO:0000256" key="1">
    <source>
        <dbReference type="ARBA" id="ARBA00022723"/>
    </source>
</evidence>
<sequence length="109" mass="12103">MLPLTAFSLSEKQVHLFDFHPIMESAIGVLVSQFKAYAGKDGSSDTLSRDEFQKLVKSELSNFVKNASDPAAIDQLMSSLDMDNDGELCFLEFWQLIGRLANKHGGFSQ</sequence>
<dbReference type="InterPro" id="IPR013787">
    <property type="entry name" value="S100_Ca-bd_sub"/>
</dbReference>
<dbReference type="SMART" id="SM01394">
    <property type="entry name" value="S_100"/>
    <property type="match status" value="1"/>
</dbReference>
<dbReference type="PANTHER" id="PTHR11639:SF130">
    <property type="entry name" value="PROTEIN S100-A11"/>
    <property type="match status" value="1"/>
</dbReference>
<dbReference type="PROSITE" id="PS50222">
    <property type="entry name" value="EF_HAND_2"/>
    <property type="match status" value="1"/>
</dbReference>
<dbReference type="AlphaFoldDB" id="A0A146WT63"/>
<dbReference type="EMBL" id="GCES01054168">
    <property type="protein sequence ID" value="JAR32155.1"/>
    <property type="molecule type" value="Transcribed_RNA"/>
</dbReference>
<accession>A0A146WT63</accession>
<dbReference type="GO" id="GO:0048471">
    <property type="term" value="C:perinuclear region of cytoplasm"/>
    <property type="evidence" value="ECO:0007669"/>
    <property type="project" value="TreeGrafter"/>
</dbReference>
<dbReference type="STRING" id="8078.ENSFHEP00000018656"/>
<dbReference type="Pfam" id="PF01023">
    <property type="entry name" value="S_100"/>
    <property type="match status" value="1"/>
</dbReference>
<reference evidence="5" key="2">
    <citation type="submission" date="2025-05" db="UniProtKB">
        <authorList>
            <consortium name="Ensembl"/>
        </authorList>
    </citation>
    <scope>IDENTIFICATION</scope>
</reference>
<reference evidence="4" key="1">
    <citation type="submission" date="2015-01" db="EMBL/GenBank/DDBJ databases">
        <title>EvidentialGene: Evidence-directed Construction of Complete mRNA Transcriptomes without Genomes.</title>
        <authorList>
            <person name="Gilbert D.G."/>
        </authorList>
    </citation>
    <scope>NUCLEOTIDE SEQUENCE</scope>
</reference>
<dbReference type="GO" id="GO:0005509">
    <property type="term" value="F:calcium ion binding"/>
    <property type="evidence" value="ECO:0007669"/>
    <property type="project" value="InterPro"/>
</dbReference>
<dbReference type="Gene3D" id="1.10.238.10">
    <property type="entry name" value="EF-hand"/>
    <property type="match status" value="1"/>
</dbReference>
<organism evidence="4">
    <name type="scientific">Fundulus heteroclitus</name>
    <name type="common">Killifish</name>
    <name type="synonym">Mummichog</name>
    <dbReference type="NCBI Taxonomy" id="8078"/>
    <lineage>
        <taxon>Eukaryota</taxon>
        <taxon>Metazoa</taxon>
        <taxon>Chordata</taxon>
        <taxon>Craniata</taxon>
        <taxon>Vertebrata</taxon>
        <taxon>Euteleostomi</taxon>
        <taxon>Actinopterygii</taxon>
        <taxon>Neopterygii</taxon>
        <taxon>Teleostei</taxon>
        <taxon>Neoteleostei</taxon>
        <taxon>Acanthomorphata</taxon>
        <taxon>Ovalentaria</taxon>
        <taxon>Atherinomorphae</taxon>
        <taxon>Cyprinodontiformes</taxon>
        <taxon>Fundulidae</taxon>
        <taxon>Fundulus</taxon>
    </lineage>
</organism>
<dbReference type="InterPro" id="IPR011992">
    <property type="entry name" value="EF-hand-dom_pair"/>
</dbReference>
<name>A0A146WT63_FUNHE</name>
<evidence type="ECO:0000313" key="5">
    <source>
        <dbReference type="Ensembl" id="ENSFHEP00000018656.1"/>
    </source>
</evidence>
<dbReference type="GO" id="GO:0048306">
    <property type="term" value="F:calcium-dependent protein binding"/>
    <property type="evidence" value="ECO:0007669"/>
    <property type="project" value="TreeGrafter"/>
</dbReference>
<proteinExistence type="predicted"/>
<dbReference type="GeneTree" id="ENSGT00940000154172"/>